<proteinExistence type="predicted"/>
<sequence>MLYSQNIGSVSVRESEFRHHPNDGNLVIASILGGWIIIPVAANIPDLSAYSGFIHILFTSKSDLACKP</sequence>
<name>A0ABU4IRS7_9VIBR</name>
<dbReference type="RefSeq" id="WP_318584529.1">
    <property type="nucleotide sequence ID" value="NZ_JAWRCP010000001.1"/>
</dbReference>
<gene>
    <name evidence="1" type="ORF">SBX64_06120</name>
</gene>
<evidence type="ECO:0000313" key="2">
    <source>
        <dbReference type="Proteomes" id="UP001279860"/>
    </source>
</evidence>
<protein>
    <submittedName>
        <fullName evidence="1">Uncharacterized protein</fullName>
    </submittedName>
</protein>
<dbReference type="EMBL" id="JAWRCP010000001">
    <property type="protein sequence ID" value="MDW6092117.1"/>
    <property type="molecule type" value="Genomic_DNA"/>
</dbReference>
<keyword evidence="2" id="KW-1185">Reference proteome</keyword>
<comment type="caution">
    <text evidence="1">The sequence shown here is derived from an EMBL/GenBank/DDBJ whole genome shotgun (WGS) entry which is preliminary data.</text>
</comment>
<accession>A0ABU4IRS7</accession>
<reference evidence="1 2" key="1">
    <citation type="submission" date="2023-11" db="EMBL/GenBank/DDBJ databases">
        <title>Plant-associative lifestyle of Vibrio porteresiae and its evolutionary dynamics.</title>
        <authorList>
            <person name="Rameshkumar N."/>
            <person name="Kirti K."/>
        </authorList>
    </citation>
    <scope>NUCLEOTIDE SEQUENCE [LARGE SCALE GENOMIC DNA]</scope>
    <source>
        <strain evidence="1 2">MSSRF7</strain>
    </source>
</reference>
<dbReference type="Proteomes" id="UP001279860">
    <property type="component" value="Unassembled WGS sequence"/>
</dbReference>
<evidence type="ECO:0000313" key="1">
    <source>
        <dbReference type="EMBL" id="MDW6092117.1"/>
    </source>
</evidence>
<organism evidence="1 2">
    <name type="scientific">Vibrio rhizosphaerae</name>
    <dbReference type="NCBI Taxonomy" id="398736"/>
    <lineage>
        <taxon>Bacteria</taxon>
        <taxon>Pseudomonadati</taxon>
        <taxon>Pseudomonadota</taxon>
        <taxon>Gammaproteobacteria</taxon>
        <taxon>Vibrionales</taxon>
        <taxon>Vibrionaceae</taxon>
        <taxon>Vibrio</taxon>
    </lineage>
</organism>